<dbReference type="RefSeq" id="XP_007394277.1">
    <property type="nucleotide sequence ID" value="XM_007394215.1"/>
</dbReference>
<dbReference type="AlphaFoldDB" id="K5X103"/>
<organism evidence="1 2">
    <name type="scientific">Phanerochaete carnosa (strain HHB-10118-sp)</name>
    <name type="common">White-rot fungus</name>
    <name type="synonym">Peniophora carnosa</name>
    <dbReference type="NCBI Taxonomy" id="650164"/>
    <lineage>
        <taxon>Eukaryota</taxon>
        <taxon>Fungi</taxon>
        <taxon>Dikarya</taxon>
        <taxon>Basidiomycota</taxon>
        <taxon>Agaricomycotina</taxon>
        <taxon>Agaricomycetes</taxon>
        <taxon>Polyporales</taxon>
        <taxon>Phanerochaetaceae</taxon>
        <taxon>Phanerochaete</taxon>
    </lineage>
</organism>
<name>K5X103_PHACS</name>
<evidence type="ECO:0000313" key="1">
    <source>
        <dbReference type="EMBL" id="EKM56427.1"/>
    </source>
</evidence>
<dbReference type="KEGG" id="pco:PHACADRAFT_253534"/>
<gene>
    <name evidence="1" type="ORF">PHACADRAFT_253534</name>
</gene>
<keyword evidence="2" id="KW-1185">Reference proteome</keyword>
<sequence>MRHERDIYEEGISYRIFRTYASSNVSFRGGGAFDPFLKIAGSLFSVKENKPMVRVVFFHRHAVPAERLLPKGRTAGLGSADTTAPRRGEALAGGNLCSEGIYATRPLHQPRQMG</sequence>
<dbReference type="HOGENOM" id="CLU_170513_0_0_1"/>
<dbReference type="EMBL" id="JH930471">
    <property type="protein sequence ID" value="EKM56427.1"/>
    <property type="molecule type" value="Genomic_DNA"/>
</dbReference>
<proteinExistence type="predicted"/>
<protein>
    <submittedName>
        <fullName evidence="1">Uncharacterized protein</fullName>
    </submittedName>
</protein>
<reference evidence="1 2" key="1">
    <citation type="journal article" date="2012" name="BMC Genomics">
        <title>Comparative genomics of the white-rot fungi, Phanerochaete carnosa and P. chrysosporium, to elucidate the genetic basis of the distinct wood types they colonize.</title>
        <authorList>
            <person name="Suzuki H."/>
            <person name="MacDonald J."/>
            <person name="Syed K."/>
            <person name="Salamov A."/>
            <person name="Hori C."/>
            <person name="Aerts A."/>
            <person name="Henrissat B."/>
            <person name="Wiebenga A."/>
            <person name="vanKuyk P.A."/>
            <person name="Barry K."/>
            <person name="Lindquist E."/>
            <person name="LaButti K."/>
            <person name="Lapidus A."/>
            <person name="Lucas S."/>
            <person name="Coutinho P."/>
            <person name="Gong Y."/>
            <person name="Samejima M."/>
            <person name="Mahadevan R."/>
            <person name="Abou-Zaid M."/>
            <person name="de Vries R.P."/>
            <person name="Igarashi K."/>
            <person name="Yadav J.S."/>
            <person name="Grigoriev I.V."/>
            <person name="Master E.R."/>
        </authorList>
    </citation>
    <scope>NUCLEOTIDE SEQUENCE [LARGE SCALE GENOMIC DNA]</scope>
    <source>
        <strain evidence="1 2">HHB-10118-sp</strain>
    </source>
</reference>
<dbReference type="InParanoid" id="K5X103"/>
<evidence type="ECO:0000313" key="2">
    <source>
        <dbReference type="Proteomes" id="UP000008370"/>
    </source>
</evidence>
<accession>K5X103</accession>
<dbReference type="Proteomes" id="UP000008370">
    <property type="component" value="Unassembled WGS sequence"/>
</dbReference>
<dbReference type="GeneID" id="18915802"/>